<dbReference type="InterPro" id="IPR001214">
    <property type="entry name" value="SET_dom"/>
</dbReference>
<dbReference type="Gene3D" id="3.90.1410.10">
    <property type="entry name" value="set domain protein methyltransferase, domain 1"/>
    <property type="match status" value="1"/>
</dbReference>
<organism evidence="2 3">
    <name type="scientific">Platanthera zijinensis</name>
    <dbReference type="NCBI Taxonomy" id="2320716"/>
    <lineage>
        <taxon>Eukaryota</taxon>
        <taxon>Viridiplantae</taxon>
        <taxon>Streptophyta</taxon>
        <taxon>Embryophyta</taxon>
        <taxon>Tracheophyta</taxon>
        <taxon>Spermatophyta</taxon>
        <taxon>Magnoliopsida</taxon>
        <taxon>Liliopsida</taxon>
        <taxon>Asparagales</taxon>
        <taxon>Orchidaceae</taxon>
        <taxon>Orchidoideae</taxon>
        <taxon>Orchideae</taxon>
        <taxon>Orchidinae</taxon>
        <taxon>Platanthera</taxon>
    </lineage>
</organism>
<dbReference type="SUPFAM" id="SSF82199">
    <property type="entry name" value="SET domain"/>
    <property type="match status" value="1"/>
</dbReference>
<sequence>MAGAGQVQRNGVLTLSLPSLDEKDPLFTEKKRLSHARNLDFTFHLLLPSPIRKLLLILDEIVQAARILYLNDVEMYFMEVDDFGPFSQRNELESLNAVLQMLISMFSGANPHEMETLNELQKATIGKLNSIAVHPSEKVITEKVDMISEELLLKWGQTHGAKLKVTISYFEEANRGVMALEDINVGESALEIPESIIISEDLLCKSDMFKVLNEWDGMTTDTLLLLWSMRERYDPLSDFKNYFETLPDSFNTGLSFGISALTVLHGTLVFEELLQAKEHLRQQYDLLFPALCASYPNIFRTELFSWDHYLWACELWYSNSMKVIFSDGKLKTCLVPIAGLMNHSVSPHIIHYGRVDTETKSLKFQLARPCKGGEQCYLSYGSLSGSHLVTFYGFLPKGDNPYDIIPLDFEVPDADNSYSQAVESSRTSHMVRGTWFSSRNKPHIKYGLPPLLLTHLRSVLKKGDMEDPSMATEDDENEVSERALLETIISIFEPLMEGLGEMPDLDRDDLSWDVKLALEYKDLQRRIVSSVLSTCLAGLEIRGSI</sequence>
<feature type="domain" description="SET" evidence="1">
    <location>
        <begin position="163"/>
        <end position="381"/>
    </location>
</feature>
<comment type="caution">
    <text evidence="2">The sequence shown here is derived from an EMBL/GenBank/DDBJ whole genome shotgun (WGS) entry which is preliminary data.</text>
</comment>
<dbReference type="InterPro" id="IPR050600">
    <property type="entry name" value="SETD3_SETD6_MTase"/>
</dbReference>
<dbReference type="AlphaFoldDB" id="A0AAP0FYM9"/>
<dbReference type="EMBL" id="JBBWWQ010000016">
    <property type="protein sequence ID" value="KAK8925636.1"/>
    <property type="molecule type" value="Genomic_DNA"/>
</dbReference>
<gene>
    <name evidence="2" type="ORF">KSP39_PZI018118</name>
</gene>
<dbReference type="Proteomes" id="UP001418222">
    <property type="component" value="Unassembled WGS sequence"/>
</dbReference>
<evidence type="ECO:0000313" key="3">
    <source>
        <dbReference type="Proteomes" id="UP001418222"/>
    </source>
</evidence>
<evidence type="ECO:0000259" key="1">
    <source>
        <dbReference type="PROSITE" id="PS50280"/>
    </source>
</evidence>
<dbReference type="PANTHER" id="PTHR13271">
    <property type="entry name" value="UNCHARACTERIZED PUTATIVE METHYLTRANSFERASE"/>
    <property type="match status" value="1"/>
</dbReference>
<dbReference type="CDD" id="cd10527">
    <property type="entry name" value="SET_LSMT"/>
    <property type="match status" value="1"/>
</dbReference>
<protein>
    <recommendedName>
        <fullName evidence="1">SET domain-containing protein</fullName>
    </recommendedName>
</protein>
<dbReference type="Pfam" id="PF00856">
    <property type="entry name" value="SET"/>
    <property type="match status" value="1"/>
</dbReference>
<keyword evidence="3" id="KW-1185">Reference proteome</keyword>
<evidence type="ECO:0000313" key="2">
    <source>
        <dbReference type="EMBL" id="KAK8925636.1"/>
    </source>
</evidence>
<dbReference type="PROSITE" id="PS50280">
    <property type="entry name" value="SET"/>
    <property type="match status" value="1"/>
</dbReference>
<dbReference type="GO" id="GO:0016279">
    <property type="term" value="F:protein-lysine N-methyltransferase activity"/>
    <property type="evidence" value="ECO:0007669"/>
    <property type="project" value="TreeGrafter"/>
</dbReference>
<accession>A0AAP0FYM9</accession>
<dbReference type="InterPro" id="IPR046341">
    <property type="entry name" value="SET_dom_sf"/>
</dbReference>
<proteinExistence type="predicted"/>
<reference evidence="2 3" key="1">
    <citation type="journal article" date="2022" name="Nat. Plants">
        <title>Genomes of leafy and leafless Platanthera orchids illuminate the evolution of mycoheterotrophy.</title>
        <authorList>
            <person name="Li M.H."/>
            <person name="Liu K.W."/>
            <person name="Li Z."/>
            <person name="Lu H.C."/>
            <person name="Ye Q.L."/>
            <person name="Zhang D."/>
            <person name="Wang J.Y."/>
            <person name="Li Y.F."/>
            <person name="Zhong Z.M."/>
            <person name="Liu X."/>
            <person name="Yu X."/>
            <person name="Liu D.K."/>
            <person name="Tu X.D."/>
            <person name="Liu B."/>
            <person name="Hao Y."/>
            <person name="Liao X.Y."/>
            <person name="Jiang Y.T."/>
            <person name="Sun W.H."/>
            <person name="Chen J."/>
            <person name="Chen Y.Q."/>
            <person name="Ai Y."/>
            <person name="Zhai J.W."/>
            <person name="Wu S.S."/>
            <person name="Zhou Z."/>
            <person name="Hsiao Y.Y."/>
            <person name="Wu W.L."/>
            <person name="Chen Y.Y."/>
            <person name="Lin Y.F."/>
            <person name="Hsu J.L."/>
            <person name="Li C.Y."/>
            <person name="Wang Z.W."/>
            <person name="Zhao X."/>
            <person name="Zhong W.Y."/>
            <person name="Ma X.K."/>
            <person name="Ma L."/>
            <person name="Huang J."/>
            <person name="Chen G.Z."/>
            <person name="Huang M.Z."/>
            <person name="Huang L."/>
            <person name="Peng D.H."/>
            <person name="Luo Y.B."/>
            <person name="Zou S.Q."/>
            <person name="Chen S.P."/>
            <person name="Lan S."/>
            <person name="Tsai W.C."/>
            <person name="Van de Peer Y."/>
            <person name="Liu Z.J."/>
        </authorList>
    </citation>
    <scope>NUCLEOTIDE SEQUENCE [LARGE SCALE GENOMIC DNA]</scope>
    <source>
        <strain evidence="2">Lor287</strain>
    </source>
</reference>
<name>A0AAP0FYM9_9ASPA</name>
<dbReference type="PANTHER" id="PTHR13271:SF103">
    <property type="entry name" value="N-METHYLTRANSFERASE DOMAIN AND SET DOMAIN CONTAINING PROTEIN-RELATED"/>
    <property type="match status" value="1"/>
</dbReference>
<dbReference type="FunFam" id="3.90.1410.10:FF:000011">
    <property type="entry name" value="Transcription factor, E2F and DP-related"/>
    <property type="match status" value="1"/>
</dbReference>